<dbReference type="EMBL" id="JBEUOH010000003">
    <property type="protein sequence ID" value="KAL0895745.1"/>
    <property type="molecule type" value="Genomic_DNA"/>
</dbReference>
<accession>A0ABR3IHH3</accession>
<organism evidence="1 2">
    <name type="scientific">Loxostege sticticalis</name>
    <name type="common">Beet webworm moth</name>
    <dbReference type="NCBI Taxonomy" id="481309"/>
    <lineage>
        <taxon>Eukaryota</taxon>
        <taxon>Metazoa</taxon>
        <taxon>Ecdysozoa</taxon>
        <taxon>Arthropoda</taxon>
        <taxon>Hexapoda</taxon>
        <taxon>Insecta</taxon>
        <taxon>Pterygota</taxon>
        <taxon>Neoptera</taxon>
        <taxon>Endopterygota</taxon>
        <taxon>Lepidoptera</taxon>
        <taxon>Glossata</taxon>
        <taxon>Ditrysia</taxon>
        <taxon>Pyraloidea</taxon>
        <taxon>Crambidae</taxon>
        <taxon>Pyraustinae</taxon>
        <taxon>Loxostege</taxon>
    </lineage>
</organism>
<evidence type="ECO:0000313" key="2">
    <source>
        <dbReference type="Proteomes" id="UP001549920"/>
    </source>
</evidence>
<protein>
    <recommendedName>
        <fullName evidence="3">Mitochondrial transcription termination factor</fullName>
    </recommendedName>
</protein>
<evidence type="ECO:0008006" key="3">
    <source>
        <dbReference type="Google" id="ProtNLM"/>
    </source>
</evidence>
<proteinExistence type="predicted"/>
<keyword evidence="2" id="KW-1185">Reference proteome</keyword>
<dbReference type="Proteomes" id="UP001549920">
    <property type="component" value="Unassembled WGS sequence"/>
</dbReference>
<sequence>MWSYRKVFSFIKTHRSRSSFFNQSHYKYYHRIPFLDFYQKTTGKTLSESDLPHLKRKHPNIDTLTHESLQYTLQILEKFGITPLEACQNLHVLSMNPISVDNYGEILKECGFVNIIPQHIIRYHTIVRSRTIAELKKQGLIRSDFNLEEALMDYFQEWPSNCKILQCFSESRTSILNVRMSVLEKYLHWRLLVTSEDFQKYCRNYLPLKHKPMSDIKEALNLAQDEIKFDVQTIRRNGFIISTDPIKTKMILENVDNIAGLDIREAIRLEPGLLKNNYRALLEVKSLMEEYKISIEAQQRCLRVFCMRAQTVKERLDELRQLKEYQVLATNPRVLHMVVHKRKMMSRLNKIQAAKKQCYSLNNLVSSSKVFNNYISGFGNKVCGRDIAILIGSAVQGNGNRAKDNNSEAVREVVQKLKRHKYWLHAALNVVDENIRFLKTKFDNDIILNHCQILLYPLSEIEYYLDHLLKLRSGEINKSDHSTIQLDATYNNLKHSELTDNQILSLVLYEIEKKYHFSGDGIWARQEGKADAQRA</sequence>
<comment type="caution">
    <text evidence="1">The sequence shown here is derived from an EMBL/GenBank/DDBJ whole genome shotgun (WGS) entry which is preliminary data.</text>
</comment>
<evidence type="ECO:0000313" key="1">
    <source>
        <dbReference type="EMBL" id="KAL0895745.1"/>
    </source>
</evidence>
<gene>
    <name evidence="1" type="ORF">ABMA27_011809</name>
</gene>
<name>A0ABR3IHH3_LOXSC</name>
<reference evidence="1 2" key="1">
    <citation type="submission" date="2024-06" db="EMBL/GenBank/DDBJ databases">
        <title>A chromosome-level genome assembly of beet webworm, Loxostege sticticalis.</title>
        <authorList>
            <person name="Zhang Y."/>
        </authorList>
    </citation>
    <scope>NUCLEOTIDE SEQUENCE [LARGE SCALE GENOMIC DNA]</scope>
    <source>
        <strain evidence="1">AQ026</strain>
        <tissue evidence="1">Whole body</tissue>
    </source>
</reference>